<protein>
    <recommendedName>
        <fullName evidence="1">Nudix hydrolase domain-containing protein</fullName>
    </recommendedName>
</protein>
<dbReference type="AlphaFoldDB" id="A0A2H0TZ07"/>
<evidence type="ECO:0000313" key="2">
    <source>
        <dbReference type="EMBL" id="PIR76627.1"/>
    </source>
</evidence>
<evidence type="ECO:0000313" key="3">
    <source>
        <dbReference type="Proteomes" id="UP000231530"/>
    </source>
</evidence>
<dbReference type="InterPro" id="IPR000086">
    <property type="entry name" value="NUDIX_hydrolase_dom"/>
</dbReference>
<organism evidence="2 3">
    <name type="scientific">Candidatus Magasanikbacteria bacterium CG10_big_fil_rev_8_21_14_0_10_42_10</name>
    <dbReference type="NCBI Taxonomy" id="1974649"/>
    <lineage>
        <taxon>Bacteria</taxon>
        <taxon>Candidatus Magasanikiibacteriota</taxon>
    </lineage>
</organism>
<dbReference type="EMBL" id="PFBY01000014">
    <property type="protein sequence ID" value="PIR76627.1"/>
    <property type="molecule type" value="Genomic_DNA"/>
</dbReference>
<dbReference type="SUPFAM" id="SSF55811">
    <property type="entry name" value="Nudix"/>
    <property type="match status" value="1"/>
</dbReference>
<sequence length="191" mass="21623">MEIEATVAAITALATTDYEQFKLVVAELLGHVNPRQPFGTSLFDAIAKVTVTVACENIAMRRGDDGRLYVFLRCRSLDDTAYPGEWHSPGSALRPGETYEDVFRRLRGEFGSDVVKHEQIGLLNVPEEERGHFLTPVFLVEIDGDGRQDDRHGWFPVDALPQPMVAHHECRLFPMAIKAFEERERQQKGDR</sequence>
<dbReference type="Pfam" id="PF00293">
    <property type="entry name" value="NUDIX"/>
    <property type="match status" value="1"/>
</dbReference>
<dbReference type="Gene3D" id="3.90.79.10">
    <property type="entry name" value="Nucleoside Triphosphate Pyrophosphohydrolase"/>
    <property type="match status" value="1"/>
</dbReference>
<reference evidence="3" key="1">
    <citation type="submission" date="2017-09" db="EMBL/GenBank/DDBJ databases">
        <title>Depth-based differentiation of microbial function through sediment-hosted aquifers and enrichment of novel symbionts in the deep terrestrial subsurface.</title>
        <authorList>
            <person name="Probst A.J."/>
            <person name="Ladd B."/>
            <person name="Jarett J.K."/>
            <person name="Geller-Mcgrath D.E."/>
            <person name="Sieber C.M.K."/>
            <person name="Emerson J.B."/>
            <person name="Anantharaman K."/>
            <person name="Thomas B.C."/>
            <person name="Malmstrom R."/>
            <person name="Stieglmeier M."/>
            <person name="Klingl A."/>
            <person name="Woyke T."/>
            <person name="Ryan C.M."/>
            <person name="Banfield J.F."/>
        </authorList>
    </citation>
    <scope>NUCLEOTIDE SEQUENCE [LARGE SCALE GENOMIC DNA]</scope>
</reference>
<dbReference type="Proteomes" id="UP000231530">
    <property type="component" value="Unassembled WGS sequence"/>
</dbReference>
<proteinExistence type="predicted"/>
<feature type="domain" description="Nudix hydrolase" evidence="1">
    <location>
        <begin position="61"/>
        <end position="167"/>
    </location>
</feature>
<accession>A0A2H0TZ07</accession>
<evidence type="ECO:0000259" key="1">
    <source>
        <dbReference type="Pfam" id="PF00293"/>
    </source>
</evidence>
<dbReference type="InterPro" id="IPR015797">
    <property type="entry name" value="NUDIX_hydrolase-like_dom_sf"/>
</dbReference>
<comment type="caution">
    <text evidence="2">The sequence shown here is derived from an EMBL/GenBank/DDBJ whole genome shotgun (WGS) entry which is preliminary data.</text>
</comment>
<name>A0A2H0TZ07_9BACT</name>
<gene>
    <name evidence="2" type="ORF">COU32_00995</name>
</gene>